<organism evidence="1">
    <name type="scientific">Spongospora subterranea</name>
    <dbReference type="NCBI Taxonomy" id="70186"/>
    <lineage>
        <taxon>Eukaryota</taxon>
        <taxon>Sar</taxon>
        <taxon>Rhizaria</taxon>
        <taxon>Endomyxa</taxon>
        <taxon>Phytomyxea</taxon>
        <taxon>Plasmodiophorida</taxon>
        <taxon>Plasmodiophoridae</taxon>
        <taxon>Spongospora</taxon>
    </lineage>
</organism>
<protein>
    <submittedName>
        <fullName evidence="1">Uncharacterized protein</fullName>
    </submittedName>
</protein>
<proteinExistence type="predicted"/>
<evidence type="ECO:0000313" key="1">
    <source>
        <dbReference type="EMBL" id="CRZ10328.1"/>
    </source>
</evidence>
<sequence length="101" mass="9998">TGAGPGPGGHGIGLGSVLTTGVGGGKELGGIYTDLGVGVTYIVLEDVVGPYGDIAVTYCELTAMTIKRIAALPLSTILVNEIVLRISGTGEVIHPVGIGLP</sequence>
<accession>A0A0H5R872</accession>
<dbReference type="AlphaFoldDB" id="A0A0H5R872"/>
<dbReference type="EMBL" id="HACM01009886">
    <property type="protein sequence ID" value="CRZ10328.1"/>
    <property type="molecule type" value="Transcribed_RNA"/>
</dbReference>
<reference evidence="1" key="1">
    <citation type="submission" date="2015-04" db="EMBL/GenBank/DDBJ databases">
        <title>The genome sequence of the plant pathogenic Rhizarian Plasmodiophora brassicae reveals insights in its biotrophic life cycle and the origin of chitin synthesis.</title>
        <authorList>
            <person name="Schwelm A."/>
            <person name="Fogelqvist J."/>
            <person name="Knaust A."/>
            <person name="Julke S."/>
            <person name="Lilja T."/>
            <person name="Dhandapani V."/>
            <person name="Bonilla-Rosso G."/>
            <person name="Karlsson M."/>
            <person name="Shevchenko A."/>
            <person name="Choi S.R."/>
            <person name="Kim H.G."/>
            <person name="Park J.Y."/>
            <person name="Lim Y.P."/>
            <person name="Ludwig-Muller J."/>
            <person name="Dixelius C."/>
        </authorList>
    </citation>
    <scope>NUCLEOTIDE SEQUENCE</scope>
    <source>
        <tissue evidence="1">Potato root galls</tissue>
    </source>
</reference>
<name>A0A0H5R872_9EUKA</name>
<feature type="non-terminal residue" evidence="1">
    <location>
        <position position="1"/>
    </location>
</feature>